<dbReference type="EMBL" id="CAJJDM010000114">
    <property type="protein sequence ID" value="CAD8100134.1"/>
    <property type="molecule type" value="Genomic_DNA"/>
</dbReference>
<dbReference type="PANTHER" id="PTHR12866:SF2">
    <property type="entry name" value="UBIQUITIN-LIKE-CONJUGATING ENZYME ATG3"/>
    <property type="match status" value="1"/>
</dbReference>
<dbReference type="GO" id="GO:0044804">
    <property type="term" value="P:nucleophagy"/>
    <property type="evidence" value="ECO:0007669"/>
    <property type="project" value="TreeGrafter"/>
</dbReference>
<evidence type="ECO:0000256" key="1">
    <source>
        <dbReference type="ARBA" id="ARBA00004496"/>
    </source>
</evidence>
<comment type="subcellular location">
    <subcellularLocation>
        <location evidence="1">Cytoplasm</location>
    </subcellularLocation>
</comment>
<evidence type="ECO:0000256" key="6">
    <source>
        <dbReference type="ARBA" id="ARBA00022927"/>
    </source>
</evidence>
<dbReference type="GO" id="GO:0061723">
    <property type="term" value="P:glycophagy"/>
    <property type="evidence" value="ECO:0007669"/>
    <property type="project" value="TreeGrafter"/>
</dbReference>
<evidence type="ECO:0000256" key="2">
    <source>
        <dbReference type="ARBA" id="ARBA00007683"/>
    </source>
</evidence>
<evidence type="ECO:0000313" key="9">
    <source>
        <dbReference type="Proteomes" id="UP000688137"/>
    </source>
</evidence>
<evidence type="ECO:0000256" key="3">
    <source>
        <dbReference type="ARBA" id="ARBA00022448"/>
    </source>
</evidence>
<dbReference type="InterPro" id="IPR007135">
    <property type="entry name" value="Atg3/Atg10"/>
</dbReference>
<evidence type="ECO:0000256" key="7">
    <source>
        <dbReference type="ARBA" id="ARBA00023006"/>
    </source>
</evidence>
<comment type="similarity">
    <text evidence="2">Belongs to the ATG3 family.</text>
</comment>
<dbReference type="GO" id="GO:0005829">
    <property type="term" value="C:cytosol"/>
    <property type="evidence" value="ECO:0007669"/>
    <property type="project" value="TreeGrafter"/>
</dbReference>
<sequence>MLQNIGNLANNLKQAVGAAFIAPPKQSVFLTKGMLTPEEFINAGDRLISNGGNWKWCKAISDQQKNKYLPDDKQFLIQENIISYKRIKDLNRGGTFTEQQEGEEVTIIRSEEQPVQEITQGQDRYYTLYITYDLYYFTPRLYLSGKVDDRQLTYQEVKEDVSGEYADKTVTEEQFNELNIKLPTIHPCKHADTLKFFVDQMRENGCPEEKIHPDNSLTIFLKFMNSVIPTIQFDFVNTIEL</sequence>
<keyword evidence="4" id="KW-0963">Cytoplasm</keyword>
<dbReference type="GO" id="GO:0019776">
    <property type="term" value="F:Atg8-family ligase activity"/>
    <property type="evidence" value="ECO:0007669"/>
    <property type="project" value="TreeGrafter"/>
</dbReference>
<reference evidence="8" key="1">
    <citation type="submission" date="2021-01" db="EMBL/GenBank/DDBJ databases">
        <authorList>
            <consortium name="Genoscope - CEA"/>
            <person name="William W."/>
        </authorList>
    </citation>
    <scope>NUCLEOTIDE SEQUENCE</scope>
</reference>
<evidence type="ECO:0000256" key="5">
    <source>
        <dbReference type="ARBA" id="ARBA00022786"/>
    </source>
</evidence>
<evidence type="ECO:0000313" key="8">
    <source>
        <dbReference type="EMBL" id="CAD8100134.1"/>
    </source>
</evidence>
<dbReference type="Pfam" id="PF03987">
    <property type="entry name" value="Autophagy_act_C"/>
    <property type="match status" value="1"/>
</dbReference>
<keyword evidence="3" id="KW-0813">Transport</keyword>
<keyword evidence="7" id="KW-0072">Autophagy</keyword>
<dbReference type="AlphaFoldDB" id="A0A8S1PB60"/>
<comment type="caution">
    <text evidence="8">The sequence shown here is derived from an EMBL/GenBank/DDBJ whole genome shotgun (WGS) entry which is preliminary data.</text>
</comment>
<keyword evidence="6" id="KW-0653">Protein transport</keyword>
<dbReference type="GO" id="GO:0000045">
    <property type="term" value="P:autophagosome assembly"/>
    <property type="evidence" value="ECO:0007669"/>
    <property type="project" value="TreeGrafter"/>
</dbReference>
<dbReference type="GO" id="GO:0000422">
    <property type="term" value="P:autophagy of mitochondrion"/>
    <property type="evidence" value="ECO:0007669"/>
    <property type="project" value="TreeGrafter"/>
</dbReference>
<protein>
    <submittedName>
        <fullName evidence="8">Uncharacterized protein</fullName>
    </submittedName>
</protein>
<dbReference type="Proteomes" id="UP000688137">
    <property type="component" value="Unassembled WGS sequence"/>
</dbReference>
<evidence type="ECO:0000256" key="4">
    <source>
        <dbReference type="ARBA" id="ARBA00022490"/>
    </source>
</evidence>
<dbReference type="GO" id="GO:0000407">
    <property type="term" value="C:phagophore assembly site"/>
    <property type="evidence" value="ECO:0007669"/>
    <property type="project" value="TreeGrafter"/>
</dbReference>
<organism evidence="8 9">
    <name type="scientific">Paramecium primaurelia</name>
    <dbReference type="NCBI Taxonomy" id="5886"/>
    <lineage>
        <taxon>Eukaryota</taxon>
        <taxon>Sar</taxon>
        <taxon>Alveolata</taxon>
        <taxon>Ciliophora</taxon>
        <taxon>Intramacronucleata</taxon>
        <taxon>Oligohymenophorea</taxon>
        <taxon>Peniculida</taxon>
        <taxon>Parameciidae</taxon>
        <taxon>Paramecium</taxon>
    </lineage>
</organism>
<name>A0A8S1PB60_PARPR</name>
<dbReference type="OMA" id="KWCKAIS"/>
<dbReference type="PANTHER" id="PTHR12866">
    <property type="entry name" value="UBIQUITIN-LIKE-CONJUGATING ENZYME ATG3"/>
    <property type="match status" value="1"/>
</dbReference>
<keyword evidence="9" id="KW-1185">Reference proteome</keyword>
<dbReference type="GO" id="GO:0015031">
    <property type="term" value="P:protein transport"/>
    <property type="evidence" value="ECO:0007669"/>
    <property type="project" value="UniProtKB-KW"/>
</dbReference>
<gene>
    <name evidence="8" type="ORF">PPRIM_AZ9-3.1.T1110147</name>
</gene>
<accession>A0A8S1PB60</accession>
<keyword evidence="5" id="KW-0833">Ubl conjugation pathway</keyword>
<proteinExistence type="inferred from homology"/>